<dbReference type="Pfam" id="PF00356">
    <property type="entry name" value="LacI"/>
    <property type="match status" value="1"/>
</dbReference>
<dbReference type="SUPFAM" id="SSF47413">
    <property type="entry name" value="lambda repressor-like DNA-binding domains"/>
    <property type="match status" value="1"/>
</dbReference>
<dbReference type="Pfam" id="PF13377">
    <property type="entry name" value="Peripla_BP_3"/>
    <property type="match status" value="1"/>
</dbReference>
<evidence type="ECO:0000256" key="2">
    <source>
        <dbReference type="ARBA" id="ARBA00023125"/>
    </source>
</evidence>
<feature type="domain" description="HTH lacI-type" evidence="4">
    <location>
        <begin position="3"/>
        <end position="57"/>
    </location>
</feature>
<dbReference type="Gene3D" id="1.10.260.40">
    <property type="entry name" value="lambda repressor-like DNA-binding domains"/>
    <property type="match status" value="1"/>
</dbReference>
<evidence type="ECO:0000256" key="3">
    <source>
        <dbReference type="ARBA" id="ARBA00023163"/>
    </source>
</evidence>
<dbReference type="SUPFAM" id="SSF53822">
    <property type="entry name" value="Periplasmic binding protein-like I"/>
    <property type="match status" value="1"/>
</dbReference>
<dbReference type="PROSITE" id="PS50932">
    <property type="entry name" value="HTH_LACI_2"/>
    <property type="match status" value="1"/>
</dbReference>
<keyword evidence="2" id="KW-0238">DNA-binding</keyword>
<evidence type="ECO:0000259" key="4">
    <source>
        <dbReference type="PROSITE" id="PS50932"/>
    </source>
</evidence>
<dbReference type="RefSeq" id="WP_136368071.1">
    <property type="nucleotide sequence ID" value="NZ_SSOB01000002.1"/>
</dbReference>
<keyword evidence="1" id="KW-0805">Transcription regulation</keyword>
<dbReference type="EMBL" id="SSOB01000002">
    <property type="protein sequence ID" value="THF84069.1"/>
    <property type="molecule type" value="Genomic_DNA"/>
</dbReference>
<sequence>MSATIYDVAKEAGVSIATVSHVLNGKGKISRERREEILRIIERMNYQPSAIASALTSKKTFTLGLLVPDISNPFFAELARAVEDEGQLLGYSLFICSTDNQDRKVESYAALLRQKGVDGVIVGTGVGDLSALRPLLDRTIPVVFVSREYPEAPGIPSVVSDDYAGGVSAARHLLALGHRRLAVIAESEAVSSSRERVRGFRDAALAAGLPSFGKLVRAGGIREGRLQGLRLLQEPDRPTAVFCCNDLIAIGFIQAAKELGLRVPADCSVVGFDDTILASVTDPPLTTVAQPIERMGQSVVRLLVQAAEGRGAERERLVLSPSLTVRASTAPLASRLPGLAEGE</sequence>
<keyword evidence="6" id="KW-1185">Reference proteome</keyword>
<organism evidence="5 6">
    <name type="scientific">Cohnella fermenti</name>
    <dbReference type="NCBI Taxonomy" id="2565925"/>
    <lineage>
        <taxon>Bacteria</taxon>
        <taxon>Bacillati</taxon>
        <taxon>Bacillota</taxon>
        <taxon>Bacilli</taxon>
        <taxon>Bacillales</taxon>
        <taxon>Paenibacillaceae</taxon>
        <taxon>Cohnella</taxon>
    </lineage>
</organism>
<dbReference type="InterPro" id="IPR000843">
    <property type="entry name" value="HTH_LacI"/>
</dbReference>
<dbReference type="SMART" id="SM00354">
    <property type="entry name" value="HTH_LACI"/>
    <property type="match status" value="1"/>
</dbReference>
<dbReference type="GO" id="GO:0000976">
    <property type="term" value="F:transcription cis-regulatory region binding"/>
    <property type="evidence" value="ECO:0007669"/>
    <property type="project" value="TreeGrafter"/>
</dbReference>
<accession>A0A4V3WGG1</accession>
<dbReference type="Proteomes" id="UP000310636">
    <property type="component" value="Unassembled WGS sequence"/>
</dbReference>
<dbReference type="CDD" id="cd06267">
    <property type="entry name" value="PBP1_LacI_sugar_binding-like"/>
    <property type="match status" value="1"/>
</dbReference>
<dbReference type="Gene3D" id="3.40.50.2300">
    <property type="match status" value="2"/>
</dbReference>
<dbReference type="InterPro" id="IPR046335">
    <property type="entry name" value="LacI/GalR-like_sensor"/>
</dbReference>
<dbReference type="GO" id="GO:0003700">
    <property type="term" value="F:DNA-binding transcription factor activity"/>
    <property type="evidence" value="ECO:0007669"/>
    <property type="project" value="TreeGrafter"/>
</dbReference>
<dbReference type="PANTHER" id="PTHR30146:SF147">
    <property type="entry name" value="HTH-TYPE TRANSCRIPTIONAL REGULATOR DEGA"/>
    <property type="match status" value="1"/>
</dbReference>
<dbReference type="PANTHER" id="PTHR30146">
    <property type="entry name" value="LACI-RELATED TRANSCRIPTIONAL REPRESSOR"/>
    <property type="match status" value="1"/>
</dbReference>
<protein>
    <submittedName>
        <fullName evidence="5">LacI family transcriptional regulator</fullName>
    </submittedName>
</protein>
<gene>
    <name evidence="5" type="ORF">E6C55_01820</name>
</gene>
<keyword evidence="3" id="KW-0804">Transcription</keyword>
<dbReference type="InterPro" id="IPR028082">
    <property type="entry name" value="Peripla_BP_I"/>
</dbReference>
<proteinExistence type="predicted"/>
<dbReference type="OrthoDB" id="9796186at2"/>
<name>A0A4V3WGG1_9BACL</name>
<dbReference type="AlphaFoldDB" id="A0A4V3WGG1"/>
<dbReference type="InterPro" id="IPR010982">
    <property type="entry name" value="Lambda_DNA-bd_dom_sf"/>
</dbReference>
<reference evidence="5 6" key="1">
    <citation type="submission" date="2019-04" db="EMBL/GenBank/DDBJ databases">
        <title>Cohnella sp. nov. isolated from preserved vegetables.</title>
        <authorList>
            <person name="Lin S.-Y."/>
            <person name="Hung M.-H."/>
            <person name="Young C.-C."/>
        </authorList>
    </citation>
    <scope>NUCLEOTIDE SEQUENCE [LARGE SCALE GENOMIC DNA]</scope>
    <source>
        <strain evidence="5 6">CC-MHH1044</strain>
    </source>
</reference>
<comment type="caution">
    <text evidence="5">The sequence shown here is derived from an EMBL/GenBank/DDBJ whole genome shotgun (WGS) entry which is preliminary data.</text>
</comment>
<dbReference type="PROSITE" id="PS00356">
    <property type="entry name" value="HTH_LACI_1"/>
    <property type="match status" value="1"/>
</dbReference>
<evidence type="ECO:0000313" key="6">
    <source>
        <dbReference type="Proteomes" id="UP000310636"/>
    </source>
</evidence>
<evidence type="ECO:0000313" key="5">
    <source>
        <dbReference type="EMBL" id="THF84069.1"/>
    </source>
</evidence>
<dbReference type="CDD" id="cd01392">
    <property type="entry name" value="HTH_LacI"/>
    <property type="match status" value="1"/>
</dbReference>
<dbReference type="PRINTS" id="PR00036">
    <property type="entry name" value="HTHLACI"/>
</dbReference>
<evidence type="ECO:0000256" key="1">
    <source>
        <dbReference type="ARBA" id="ARBA00023015"/>
    </source>
</evidence>